<protein>
    <submittedName>
        <fullName evidence="7">Prepilin-type N-terminal cleavage/methylation domain-containing protein</fullName>
    </submittedName>
</protein>
<evidence type="ECO:0000256" key="2">
    <source>
        <dbReference type="ARBA" id="ARBA00022481"/>
    </source>
</evidence>
<reference evidence="8 9" key="3">
    <citation type="journal article" name="Genome Announc.">
        <title>Improved Draft Genome Sequence of Clostridium pasteurianum Strain ATCC 6013 (DSM 525) Using a Hybrid Next-Generation Sequencing Approach.</title>
        <authorList>
            <person name="Pyne M.E."/>
            <person name="Utturkar S."/>
            <person name="Brown S.D."/>
            <person name="Moo-Young M."/>
            <person name="Chung D.A."/>
            <person name="Chou C.P."/>
        </authorList>
    </citation>
    <scope>NUCLEOTIDE SEQUENCE [LARGE SCALE GENOMIC DNA]</scope>
    <source>
        <strain evidence="8 9">ATCC 6013</strain>
    </source>
</reference>
<dbReference type="AlphaFoldDB" id="A0A0H3J3W8"/>
<keyword evidence="3 6" id="KW-0812">Transmembrane</keyword>
<evidence type="ECO:0000313" key="8">
    <source>
        <dbReference type="EMBL" id="KRU12438.1"/>
    </source>
</evidence>
<evidence type="ECO:0000256" key="6">
    <source>
        <dbReference type="SAM" id="Phobius"/>
    </source>
</evidence>
<dbReference type="PRINTS" id="PR00813">
    <property type="entry name" value="BCTERIALGSPG"/>
</dbReference>
<gene>
    <name evidence="7" type="ORF">CLPA_c14920</name>
    <name evidence="8" type="ORF">CP6013_01685</name>
</gene>
<evidence type="ECO:0000256" key="5">
    <source>
        <dbReference type="ARBA" id="ARBA00023136"/>
    </source>
</evidence>
<evidence type="ECO:0000256" key="4">
    <source>
        <dbReference type="ARBA" id="ARBA00022989"/>
    </source>
</evidence>
<dbReference type="Proteomes" id="UP000028042">
    <property type="component" value="Unassembled WGS sequence"/>
</dbReference>
<keyword evidence="2" id="KW-0488">Methylation</keyword>
<evidence type="ECO:0000256" key="1">
    <source>
        <dbReference type="ARBA" id="ARBA00004167"/>
    </source>
</evidence>
<dbReference type="PATRIC" id="fig|1262449.3.peg.3427"/>
<dbReference type="EMBL" id="JPGY02000001">
    <property type="protein sequence ID" value="KRU12438.1"/>
    <property type="molecule type" value="Genomic_DNA"/>
</dbReference>
<name>A0A0H3J3W8_CLOPA</name>
<dbReference type="GO" id="GO:0016020">
    <property type="term" value="C:membrane"/>
    <property type="evidence" value="ECO:0007669"/>
    <property type="project" value="UniProtKB-SubCell"/>
</dbReference>
<dbReference type="Pfam" id="PF07963">
    <property type="entry name" value="N_methyl"/>
    <property type="match status" value="1"/>
</dbReference>
<dbReference type="GeneID" id="93073665"/>
<proteinExistence type="predicted"/>
<dbReference type="GO" id="GO:0015627">
    <property type="term" value="C:type II protein secretion system complex"/>
    <property type="evidence" value="ECO:0007669"/>
    <property type="project" value="InterPro"/>
</dbReference>
<dbReference type="PANTHER" id="PTHR30093:SF44">
    <property type="entry name" value="TYPE II SECRETION SYSTEM CORE PROTEIN G"/>
    <property type="match status" value="1"/>
</dbReference>
<evidence type="ECO:0000313" key="7">
    <source>
        <dbReference type="EMBL" id="AJA51555.1"/>
    </source>
</evidence>
<accession>A0A0H3J3W8</accession>
<evidence type="ECO:0000313" key="10">
    <source>
        <dbReference type="Proteomes" id="UP000030905"/>
    </source>
</evidence>
<dbReference type="Proteomes" id="UP000030905">
    <property type="component" value="Chromosome"/>
</dbReference>
<dbReference type="PANTHER" id="PTHR30093">
    <property type="entry name" value="GENERAL SECRETION PATHWAY PROTEIN G"/>
    <property type="match status" value="1"/>
</dbReference>
<dbReference type="InterPro" id="IPR045584">
    <property type="entry name" value="Pilin-like"/>
</dbReference>
<keyword evidence="5 6" id="KW-0472">Membrane</keyword>
<dbReference type="NCBIfam" id="TIGR02532">
    <property type="entry name" value="IV_pilin_GFxxxE"/>
    <property type="match status" value="1"/>
</dbReference>
<dbReference type="RefSeq" id="WP_003447284.1">
    <property type="nucleotide sequence ID" value="NZ_ANZB01000014.1"/>
</dbReference>
<comment type="subcellular location">
    <subcellularLocation>
        <location evidence="1">Membrane</location>
        <topology evidence="1">Single-pass membrane protein</topology>
    </subcellularLocation>
</comment>
<dbReference type="SUPFAM" id="SSF54523">
    <property type="entry name" value="Pili subunits"/>
    <property type="match status" value="1"/>
</dbReference>
<dbReference type="eggNOG" id="COG4968">
    <property type="taxonomic scope" value="Bacteria"/>
</dbReference>
<organism evidence="7 10">
    <name type="scientific">Clostridium pasteurianum DSM 525 = ATCC 6013</name>
    <dbReference type="NCBI Taxonomy" id="1262449"/>
    <lineage>
        <taxon>Bacteria</taxon>
        <taxon>Bacillati</taxon>
        <taxon>Bacillota</taxon>
        <taxon>Clostridia</taxon>
        <taxon>Eubacteriales</taxon>
        <taxon>Clostridiaceae</taxon>
        <taxon>Clostridium</taxon>
    </lineage>
</organism>
<sequence length="154" mass="16803">MKINKFKLRLLLGKSIKSKNKKKGFTLIEVIAVIAILAIMGAILVPNVLGYREKAQKSNIQTSAKTIMNTIEAYNSDKTSGEDQIGDDSGKITYKDGIDKLIEENMLDSDKIPDCLKGVSEPTTVEKLSMVAAGDFSIEKFDGKASTISINTDE</sequence>
<evidence type="ECO:0000256" key="3">
    <source>
        <dbReference type="ARBA" id="ARBA00022692"/>
    </source>
</evidence>
<feature type="transmembrane region" description="Helical" evidence="6">
    <location>
        <begin position="24"/>
        <end position="49"/>
    </location>
</feature>
<dbReference type="PROSITE" id="PS00409">
    <property type="entry name" value="PROKAR_NTER_METHYL"/>
    <property type="match status" value="1"/>
</dbReference>
<reference evidence="7 10" key="1">
    <citation type="journal article" date="2015" name="Genome Announc.">
        <title>Complete Genome Sequence of the Nitrogen-Fixing and Solvent-Producing Clostridium pasteurianum DSM 525.</title>
        <authorList>
            <person name="Poehlein A."/>
            <person name="Grosse-Honebrink A."/>
            <person name="Zhang Y."/>
            <person name="Minton N.P."/>
            <person name="Daniel R."/>
        </authorList>
    </citation>
    <scope>NUCLEOTIDE SEQUENCE [LARGE SCALE GENOMIC DNA]</scope>
    <source>
        <strain evidence="7">DSM 525</strain>
        <strain evidence="10">DSM 525 / ATCC 6013</strain>
    </source>
</reference>
<dbReference type="InterPro" id="IPR000983">
    <property type="entry name" value="Bac_GSPG_pilin"/>
</dbReference>
<reference evidence="8" key="2">
    <citation type="submission" date="2015-10" db="EMBL/GenBank/DDBJ databases">
        <title>Improved Draft Genome Sequence of Clostridium pasteurianum Strain ATCC 6013 (DSM 525) Using a Hybrid Next-Generation Sequencing Approach.</title>
        <authorList>
            <person name="Pyne M.E."/>
            <person name="Utturkar S.M."/>
            <person name="Brown S.D."/>
            <person name="Moo-Young M."/>
            <person name="Chung D.A."/>
            <person name="Chou P.C."/>
        </authorList>
    </citation>
    <scope>NUCLEOTIDE SEQUENCE</scope>
    <source>
        <strain evidence="8">ATCC 6013</strain>
    </source>
</reference>
<dbReference type="KEGG" id="cpat:CLPA_c14920"/>
<dbReference type="InterPro" id="IPR012902">
    <property type="entry name" value="N_methyl_site"/>
</dbReference>
<dbReference type="GO" id="GO:0015628">
    <property type="term" value="P:protein secretion by the type II secretion system"/>
    <property type="evidence" value="ECO:0007669"/>
    <property type="project" value="InterPro"/>
</dbReference>
<dbReference type="EMBL" id="CP009268">
    <property type="protein sequence ID" value="AJA51555.1"/>
    <property type="molecule type" value="Genomic_DNA"/>
</dbReference>
<keyword evidence="4 6" id="KW-1133">Transmembrane helix</keyword>
<dbReference type="KEGG" id="cpae:CPAST_c14920"/>
<evidence type="ECO:0000313" key="9">
    <source>
        <dbReference type="Proteomes" id="UP000028042"/>
    </source>
</evidence>
<keyword evidence="10" id="KW-1185">Reference proteome</keyword>
<dbReference type="Gene3D" id="3.30.700.10">
    <property type="entry name" value="Glycoprotein, Type 4 Pilin"/>
    <property type="match status" value="1"/>
</dbReference>